<gene>
    <name evidence="4" type="ORF">FWK35_00004703</name>
</gene>
<dbReference type="InterPro" id="IPR022617">
    <property type="entry name" value="Rad60/SUMO-like_dom"/>
</dbReference>
<feature type="domain" description="Ubiquitin-like" evidence="3">
    <location>
        <begin position="60"/>
        <end position="138"/>
    </location>
</feature>
<comment type="caution">
    <text evidence="4">The sequence shown here is derived from an EMBL/GenBank/DDBJ whole genome shotgun (WGS) entry which is preliminary data.</text>
</comment>
<dbReference type="Pfam" id="PF11976">
    <property type="entry name" value="Rad60-SLD"/>
    <property type="match status" value="1"/>
</dbReference>
<dbReference type="PROSITE" id="PS50053">
    <property type="entry name" value="UBIQUITIN_2"/>
    <property type="match status" value="1"/>
</dbReference>
<organism evidence="4 5">
    <name type="scientific">Aphis craccivora</name>
    <name type="common">Cowpea aphid</name>
    <dbReference type="NCBI Taxonomy" id="307492"/>
    <lineage>
        <taxon>Eukaryota</taxon>
        <taxon>Metazoa</taxon>
        <taxon>Ecdysozoa</taxon>
        <taxon>Arthropoda</taxon>
        <taxon>Hexapoda</taxon>
        <taxon>Insecta</taxon>
        <taxon>Pterygota</taxon>
        <taxon>Neoptera</taxon>
        <taxon>Paraneoptera</taxon>
        <taxon>Hemiptera</taxon>
        <taxon>Sternorrhyncha</taxon>
        <taxon>Aphidomorpha</taxon>
        <taxon>Aphidoidea</taxon>
        <taxon>Aphididae</taxon>
        <taxon>Aphidini</taxon>
        <taxon>Aphis</taxon>
        <taxon>Aphis</taxon>
    </lineage>
</organism>
<comment type="similarity">
    <text evidence="1">Belongs to the ubiquitin family. SUMO subfamily.</text>
</comment>
<dbReference type="SUPFAM" id="SSF54236">
    <property type="entry name" value="Ubiquitin-like"/>
    <property type="match status" value="1"/>
</dbReference>
<dbReference type="OrthoDB" id="442921at2759"/>
<evidence type="ECO:0000313" key="5">
    <source>
        <dbReference type="Proteomes" id="UP000478052"/>
    </source>
</evidence>
<sequence length="142" mass="15735">MSDEETPNTEPSTSETTNVATSSTDKATEDDQQGHSTSVADPNTGALEVPEDKSLANADEYIRLRVITSDMTNEVHFRVKAATALVRLKRSYCSKLGFQVDELRFVFDGHRITDDDTPKSLGMINDDVIEIYQERTGGTYVI</sequence>
<dbReference type="PANTHER" id="PTHR10562">
    <property type="entry name" value="SMALL UBIQUITIN-RELATED MODIFIER"/>
    <property type="match status" value="1"/>
</dbReference>
<name>A0A6G0ZPW7_APHCR</name>
<dbReference type="Proteomes" id="UP000478052">
    <property type="component" value="Unassembled WGS sequence"/>
</dbReference>
<dbReference type="InterPro" id="IPR000626">
    <property type="entry name" value="Ubiquitin-like_dom"/>
</dbReference>
<dbReference type="InterPro" id="IPR029071">
    <property type="entry name" value="Ubiquitin-like_domsf"/>
</dbReference>
<proteinExistence type="inferred from homology"/>
<keyword evidence="5" id="KW-1185">Reference proteome</keyword>
<dbReference type="AlphaFoldDB" id="A0A6G0ZPW7"/>
<feature type="compositionally biased region" description="Low complexity" evidence="2">
    <location>
        <begin position="8"/>
        <end position="18"/>
    </location>
</feature>
<protein>
    <submittedName>
        <fullName evidence="4">Small ubiquitin-related modifier-like</fullName>
    </submittedName>
</protein>
<evidence type="ECO:0000259" key="3">
    <source>
        <dbReference type="PROSITE" id="PS50053"/>
    </source>
</evidence>
<accession>A0A6G0ZPW7</accession>
<dbReference type="EMBL" id="VUJU01000051">
    <property type="protein sequence ID" value="KAF0773534.1"/>
    <property type="molecule type" value="Genomic_DNA"/>
</dbReference>
<evidence type="ECO:0000313" key="4">
    <source>
        <dbReference type="EMBL" id="KAF0773534.1"/>
    </source>
</evidence>
<reference evidence="4 5" key="1">
    <citation type="submission" date="2019-08" db="EMBL/GenBank/DDBJ databases">
        <title>Whole genome of Aphis craccivora.</title>
        <authorList>
            <person name="Voronova N.V."/>
            <person name="Shulinski R.S."/>
            <person name="Bandarenka Y.V."/>
            <person name="Zhorov D.G."/>
            <person name="Warner D."/>
        </authorList>
    </citation>
    <scope>NUCLEOTIDE SEQUENCE [LARGE SCALE GENOMIC DNA]</scope>
    <source>
        <strain evidence="4">180601</strain>
        <tissue evidence="4">Whole Body</tissue>
    </source>
</reference>
<evidence type="ECO:0000256" key="2">
    <source>
        <dbReference type="SAM" id="MobiDB-lite"/>
    </source>
</evidence>
<dbReference type="Gene3D" id="3.10.20.90">
    <property type="entry name" value="Phosphatidylinositol 3-kinase Catalytic Subunit, Chain A, domain 1"/>
    <property type="match status" value="1"/>
</dbReference>
<feature type="region of interest" description="Disordered" evidence="2">
    <location>
        <begin position="1"/>
        <end position="53"/>
    </location>
</feature>
<evidence type="ECO:0000256" key="1">
    <source>
        <dbReference type="ARBA" id="ARBA00009185"/>
    </source>
</evidence>